<gene>
    <name evidence="1" type="ORF">JBF12_29990</name>
</gene>
<reference evidence="1 2" key="1">
    <citation type="submission" date="2020-12" db="EMBL/GenBank/DDBJ databases">
        <authorList>
            <person name="Kusuma A.B."/>
            <person name="Nouioui I."/>
            <person name="Goodfellow M."/>
        </authorList>
    </citation>
    <scope>NUCLEOTIDE SEQUENCE [LARGE SCALE GENOMIC DNA]</scope>
    <source>
        <strain evidence="1 2">DSM 41764</strain>
    </source>
</reference>
<keyword evidence="2" id="KW-1185">Reference proteome</keyword>
<dbReference type="RefSeq" id="WP_198279900.1">
    <property type="nucleotide sequence ID" value="NZ_BAAAIF010000162.1"/>
</dbReference>
<comment type="caution">
    <text evidence="1">The sequence shown here is derived from an EMBL/GenBank/DDBJ whole genome shotgun (WGS) entry which is preliminary data.</text>
</comment>
<sequence>MERVLVWLVLDHDALFDELGEPSMGMSEADVLAALAPVEVEFATTTALRRVVRKEIGLTRAVEGLAPPDQIHTLAICTAVMLLEVHGRS</sequence>
<dbReference type="EMBL" id="JAEEAQ010000376">
    <property type="protein sequence ID" value="MBI0317142.1"/>
    <property type="molecule type" value="Genomic_DNA"/>
</dbReference>
<accession>A0ABS0RI90</accession>
<protein>
    <recommendedName>
        <fullName evidence="3">PIN domain-containing protein</fullName>
    </recommendedName>
</protein>
<evidence type="ECO:0000313" key="1">
    <source>
        <dbReference type="EMBL" id="MBI0317142.1"/>
    </source>
</evidence>
<evidence type="ECO:0008006" key="3">
    <source>
        <dbReference type="Google" id="ProtNLM"/>
    </source>
</evidence>
<organism evidence="1 2">
    <name type="scientific">Streptomyces javensis</name>
    <dbReference type="NCBI Taxonomy" id="114698"/>
    <lineage>
        <taxon>Bacteria</taxon>
        <taxon>Bacillati</taxon>
        <taxon>Actinomycetota</taxon>
        <taxon>Actinomycetes</taxon>
        <taxon>Kitasatosporales</taxon>
        <taxon>Streptomycetaceae</taxon>
        <taxon>Streptomyces</taxon>
        <taxon>Streptomyces violaceusniger group</taxon>
    </lineage>
</organism>
<name>A0ABS0RI90_9ACTN</name>
<dbReference type="Proteomes" id="UP000638849">
    <property type="component" value="Unassembled WGS sequence"/>
</dbReference>
<evidence type="ECO:0000313" key="2">
    <source>
        <dbReference type="Proteomes" id="UP000638849"/>
    </source>
</evidence>
<proteinExistence type="predicted"/>